<accession>A0ABV7FQE5</accession>
<evidence type="ECO:0000313" key="2">
    <source>
        <dbReference type="Proteomes" id="UP001595478"/>
    </source>
</evidence>
<proteinExistence type="predicted"/>
<dbReference type="RefSeq" id="WP_376918803.1">
    <property type="nucleotide sequence ID" value="NZ_JBHRSW010000005.1"/>
</dbReference>
<sequence length="146" mass="16734">MMYNERVSQLINLSDDLIIVNGVIINVSAQSYGVPPEGGHYNEYIKSASTQKYMNWINLIELNTDNFIPSKSTLDQLITLMLALGFKEYHYDTDLDAHVFQSGSSVMRGFYGILIGNEDASKFIINRENYDYSTEIESGIYYFELR</sequence>
<gene>
    <name evidence="1" type="ORF">ACFOHL_03490</name>
</gene>
<name>A0ABV7FQE5_9ALTE</name>
<organism evidence="1 2">
    <name type="scientific">Agaribacter flavus</name>
    <dbReference type="NCBI Taxonomy" id="1902781"/>
    <lineage>
        <taxon>Bacteria</taxon>
        <taxon>Pseudomonadati</taxon>
        <taxon>Pseudomonadota</taxon>
        <taxon>Gammaproteobacteria</taxon>
        <taxon>Alteromonadales</taxon>
        <taxon>Alteromonadaceae</taxon>
        <taxon>Agaribacter</taxon>
    </lineage>
</organism>
<dbReference type="Proteomes" id="UP001595478">
    <property type="component" value="Unassembled WGS sequence"/>
</dbReference>
<keyword evidence="2" id="KW-1185">Reference proteome</keyword>
<reference evidence="2" key="1">
    <citation type="journal article" date="2019" name="Int. J. Syst. Evol. Microbiol.">
        <title>The Global Catalogue of Microorganisms (GCM) 10K type strain sequencing project: providing services to taxonomists for standard genome sequencing and annotation.</title>
        <authorList>
            <consortium name="The Broad Institute Genomics Platform"/>
            <consortium name="The Broad Institute Genome Sequencing Center for Infectious Disease"/>
            <person name="Wu L."/>
            <person name="Ma J."/>
        </authorList>
    </citation>
    <scope>NUCLEOTIDE SEQUENCE [LARGE SCALE GENOMIC DNA]</scope>
    <source>
        <strain evidence="2">KCTC 52473</strain>
    </source>
</reference>
<dbReference type="EMBL" id="JBHRSW010000005">
    <property type="protein sequence ID" value="MFC3120671.1"/>
    <property type="molecule type" value="Genomic_DNA"/>
</dbReference>
<comment type="caution">
    <text evidence="1">The sequence shown here is derived from an EMBL/GenBank/DDBJ whole genome shotgun (WGS) entry which is preliminary data.</text>
</comment>
<evidence type="ECO:0000313" key="1">
    <source>
        <dbReference type="EMBL" id="MFC3120671.1"/>
    </source>
</evidence>
<protein>
    <submittedName>
        <fullName evidence="1">Uncharacterized protein</fullName>
    </submittedName>
</protein>